<keyword evidence="7" id="KW-1185">Reference proteome</keyword>
<dbReference type="InterPro" id="IPR000215">
    <property type="entry name" value="Serpin_fam"/>
</dbReference>
<name>A0AAV8XEN3_9CUCU</name>
<evidence type="ECO:0000313" key="7">
    <source>
        <dbReference type="Proteomes" id="UP001162162"/>
    </source>
</evidence>
<evidence type="ECO:0000256" key="2">
    <source>
        <dbReference type="ARBA" id="ARBA00022690"/>
    </source>
</evidence>
<dbReference type="Proteomes" id="UP001162162">
    <property type="component" value="Unassembled WGS sequence"/>
</dbReference>
<accession>A0AAV8XEN3</accession>
<dbReference type="EMBL" id="JAPWTK010000703">
    <property type="protein sequence ID" value="KAJ8936883.1"/>
    <property type="molecule type" value="Genomic_DNA"/>
</dbReference>
<keyword evidence="3" id="KW-0722">Serine protease inhibitor</keyword>
<evidence type="ECO:0000256" key="3">
    <source>
        <dbReference type="ARBA" id="ARBA00022900"/>
    </source>
</evidence>
<dbReference type="SUPFAM" id="SSF56574">
    <property type="entry name" value="Serpins"/>
    <property type="match status" value="1"/>
</dbReference>
<keyword evidence="2" id="KW-0646">Protease inhibitor</keyword>
<evidence type="ECO:0000256" key="4">
    <source>
        <dbReference type="RuleBase" id="RU000411"/>
    </source>
</evidence>
<comment type="similarity">
    <text evidence="1 4">Belongs to the serpin family.</text>
</comment>
<dbReference type="Pfam" id="PF00079">
    <property type="entry name" value="Serpin"/>
    <property type="match status" value="1"/>
</dbReference>
<dbReference type="SMART" id="SM00093">
    <property type="entry name" value="SERPIN"/>
    <property type="match status" value="1"/>
</dbReference>
<dbReference type="InterPro" id="IPR023796">
    <property type="entry name" value="Serpin_dom"/>
</dbReference>
<comment type="caution">
    <text evidence="6">The sequence shown here is derived from an EMBL/GenBank/DDBJ whole genome shotgun (WGS) entry which is preliminary data.</text>
</comment>
<sequence length="320" mass="35524">MKEEITSETSGNLIVSPFSVETVLSLTYEGAKGATASELVTGLSLPSTEEMIEQAFKSFLTNVKGSEEDELVFSSANKVYVDQQVELEKNFATLAESVFESEVGTVNFESSYAAAEEINAWVESKTNSKIQNLVSPDSIGEETTILLVNTIYLSGKWQNAFDQFPVVKGSFYTTEDNTVETDFMHEEEYLNYYDNEELDAKFLELPLKGGNIQMVIALPNKVEGLSTLEENLDKVLELQLLESSGVKVDLPKFSVQSDIEFVPVLEKLGVKHLFSMDADLSGISSTNKNLYIGNVIQKAFINVTEGGWKLQLLLMHQMNN</sequence>
<dbReference type="InterPro" id="IPR042185">
    <property type="entry name" value="Serpin_sf_2"/>
</dbReference>
<evidence type="ECO:0000259" key="5">
    <source>
        <dbReference type="SMART" id="SM00093"/>
    </source>
</evidence>
<dbReference type="GO" id="GO:0004867">
    <property type="term" value="F:serine-type endopeptidase inhibitor activity"/>
    <property type="evidence" value="ECO:0007669"/>
    <property type="project" value="UniProtKB-KW"/>
</dbReference>
<evidence type="ECO:0000256" key="1">
    <source>
        <dbReference type="ARBA" id="ARBA00009500"/>
    </source>
</evidence>
<dbReference type="Gene3D" id="2.30.39.10">
    <property type="entry name" value="Alpha-1-antitrypsin, domain 1"/>
    <property type="match status" value="1"/>
</dbReference>
<evidence type="ECO:0000313" key="6">
    <source>
        <dbReference type="EMBL" id="KAJ8936883.1"/>
    </source>
</evidence>
<feature type="domain" description="Serpin" evidence="5">
    <location>
        <begin position="2"/>
        <end position="320"/>
    </location>
</feature>
<gene>
    <name evidence="6" type="ORF">NQ318_010910</name>
</gene>
<dbReference type="AlphaFoldDB" id="A0AAV8XEN3"/>
<dbReference type="PANTHER" id="PTHR11461">
    <property type="entry name" value="SERINE PROTEASE INHIBITOR, SERPIN"/>
    <property type="match status" value="1"/>
</dbReference>
<dbReference type="InterPro" id="IPR036186">
    <property type="entry name" value="Serpin_sf"/>
</dbReference>
<dbReference type="Gene3D" id="3.30.497.10">
    <property type="entry name" value="Antithrombin, subunit I, domain 2"/>
    <property type="match status" value="1"/>
</dbReference>
<reference evidence="6" key="1">
    <citation type="journal article" date="2023" name="Insect Mol. Biol.">
        <title>Genome sequencing provides insights into the evolution of gene families encoding plant cell wall-degrading enzymes in longhorned beetles.</title>
        <authorList>
            <person name="Shin N.R."/>
            <person name="Okamura Y."/>
            <person name="Kirsch R."/>
            <person name="Pauchet Y."/>
        </authorList>
    </citation>
    <scope>NUCLEOTIDE SEQUENCE</scope>
    <source>
        <strain evidence="6">AMC_N1</strain>
    </source>
</reference>
<dbReference type="PANTHER" id="PTHR11461:SF211">
    <property type="entry name" value="GH10112P-RELATED"/>
    <property type="match status" value="1"/>
</dbReference>
<protein>
    <recommendedName>
        <fullName evidence="5">Serpin domain-containing protein</fullName>
    </recommendedName>
</protein>
<organism evidence="6 7">
    <name type="scientific">Aromia moschata</name>
    <dbReference type="NCBI Taxonomy" id="1265417"/>
    <lineage>
        <taxon>Eukaryota</taxon>
        <taxon>Metazoa</taxon>
        <taxon>Ecdysozoa</taxon>
        <taxon>Arthropoda</taxon>
        <taxon>Hexapoda</taxon>
        <taxon>Insecta</taxon>
        <taxon>Pterygota</taxon>
        <taxon>Neoptera</taxon>
        <taxon>Endopterygota</taxon>
        <taxon>Coleoptera</taxon>
        <taxon>Polyphaga</taxon>
        <taxon>Cucujiformia</taxon>
        <taxon>Chrysomeloidea</taxon>
        <taxon>Cerambycidae</taxon>
        <taxon>Cerambycinae</taxon>
        <taxon>Callichromatini</taxon>
        <taxon>Aromia</taxon>
    </lineage>
</organism>
<dbReference type="InterPro" id="IPR042178">
    <property type="entry name" value="Serpin_sf_1"/>
</dbReference>
<dbReference type="GO" id="GO:0005615">
    <property type="term" value="C:extracellular space"/>
    <property type="evidence" value="ECO:0007669"/>
    <property type="project" value="InterPro"/>
</dbReference>
<proteinExistence type="inferred from homology"/>